<dbReference type="InterPro" id="IPR012337">
    <property type="entry name" value="RNaseH-like_sf"/>
</dbReference>
<dbReference type="Pfam" id="PF13683">
    <property type="entry name" value="rve_3"/>
    <property type="match status" value="1"/>
</dbReference>
<dbReference type="InterPro" id="IPR009057">
    <property type="entry name" value="Homeodomain-like_sf"/>
</dbReference>
<dbReference type="Proteomes" id="UP001139477">
    <property type="component" value="Unassembled WGS sequence"/>
</dbReference>
<feature type="compositionally biased region" description="Low complexity" evidence="2">
    <location>
        <begin position="392"/>
        <end position="401"/>
    </location>
</feature>
<keyword evidence="5" id="KW-1185">Reference proteome</keyword>
<dbReference type="EMBL" id="JAMYXC010000049">
    <property type="protein sequence ID" value="MCP1167678.1"/>
    <property type="molecule type" value="Genomic_DNA"/>
</dbReference>
<dbReference type="PANTHER" id="PTHR47515:SF1">
    <property type="entry name" value="BLR2054 PROTEIN"/>
    <property type="match status" value="1"/>
</dbReference>
<dbReference type="Gene3D" id="3.30.420.10">
    <property type="entry name" value="Ribonuclease H-like superfamily/Ribonuclease H"/>
    <property type="match status" value="1"/>
</dbReference>
<comment type="caution">
    <text evidence="4">The sequence shown here is derived from an EMBL/GenBank/DDBJ whole genome shotgun (WGS) entry which is preliminary data.</text>
</comment>
<evidence type="ECO:0000256" key="2">
    <source>
        <dbReference type="SAM" id="MobiDB-lite"/>
    </source>
</evidence>
<dbReference type="GO" id="GO:0003677">
    <property type="term" value="F:DNA binding"/>
    <property type="evidence" value="ECO:0007669"/>
    <property type="project" value="InterPro"/>
</dbReference>
<dbReference type="Pfam" id="PF01527">
    <property type="entry name" value="HTH_Tnp_1"/>
    <property type="match status" value="1"/>
</dbReference>
<dbReference type="SUPFAM" id="SSF46689">
    <property type="entry name" value="Homeodomain-like"/>
    <property type="match status" value="1"/>
</dbReference>
<proteinExistence type="predicted"/>
<dbReference type="PANTHER" id="PTHR47515">
    <property type="entry name" value="LOW CALCIUM RESPONSE LOCUS PROTEIN T"/>
    <property type="match status" value="1"/>
</dbReference>
<dbReference type="GO" id="GO:0015074">
    <property type="term" value="P:DNA integration"/>
    <property type="evidence" value="ECO:0007669"/>
    <property type="project" value="InterPro"/>
</dbReference>
<organism evidence="4 5">
    <name type="scientific">Limimaricola litoreus</name>
    <dbReference type="NCBI Taxonomy" id="2955316"/>
    <lineage>
        <taxon>Bacteria</taxon>
        <taxon>Pseudomonadati</taxon>
        <taxon>Pseudomonadota</taxon>
        <taxon>Alphaproteobacteria</taxon>
        <taxon>Rhodobacterales</taxon>
        <taxon>Paracoccaceae</taxon>
        <taxon>Limimaricola</taxon>
    </lineage>
</organism>
<keyword evidence="1" id="KW-0175">Coiled coil</keyword>
<dbReference type="InterPro" id="IPR025948">
    <property type="entry name" value="HTH-like_dom"/>
</dbReference>
<dbReference type="InterPro" id="IPR048020">
    <property type="entry name" value="Transpos_IS3"/>
</dbReference>
<dbReference type="PROSITE" id="PS50994">
    <property type="entry name" value="INTEGRASE"/>
    <property type="match status" value="1"/>
</dbReference>
<dbReference type="InterPro" id="IPR002514">
    <property type="entry name" value="Transposase_8"/>
</dbReference>
<evidence type="ECO:0000313" key="4">
    <source>
        <dbReference type="EMBL" id="MCP1167678.1"/>
    </source>
</evidence>
<dbReference type="RefSeq" id="WP_253330012.1">
    <property type="nucleotide sequence ID" value="NZ_JAMYXC010000049.1"/>
</dbReference>
<dbReference type="SUPFAM" id="SSF53098">
    <property type="entry name" value="Ribonuclease H-like"/>
    <property type="match status" value="1"/>
</dbReference>
<evidence type="ECO:0000259" key="3">
    <source>
        <dbReference type="PROSITE" id="PS50994"/>
    </source>
</evidence>
<protein>
    <submittedName>
        <fullName evidence="4">IS3 family transposase</fullName>
    </submittedName>
</protein>
<feature type="domain" description="Integrase catalytic" evidence="3">
    <location>
        <begin position="219"/>
        <end position="379"/>
    </location>
</feature>
<dbReference type="Pfam" id="PF13276">
    <property type="entry name" value="HTH_21"/>
    <property type="match status" value="1"/>
</dbReference>
<feature type="region of interest" description="Disordered" evidence="2">
    <location>
        <begin position="378"/>
        <end position="401"/>
    </location>
</feature>
<evidence type="ECO:0000313" key="5">
    <source>
        <dbReference type="Proteomes" id="UP001139477"/>
    </source>
</evidence>
<feature type="coiled-coil region" evidence="1">
    <location>
        <begin position="53"/>
        <end position="80"/>
    </location>
</feature>
<name>A0A9X2FU94_9RHOB</name>
<dbReference type="GO" id="GO:0006313">
    <property type="term" value="P:DNA transposition"/>
    <property type="evidence" value="ECO:0007669"/>
    <property type="project" value="InterPro"/>
</dbReference>
<accession>A0A9X2FU94</accession>
<dbReference type="InterPro" id="IPR001584">
    <property type="entry name" value="Integrase_cat-core"/>
</dbReference>
<evidence type="ECO:0000256" key="1">
    <source>
        <dbReference type="SAM" id="Coils"/>
    </source>
</evidence>
<dbReference type="InterPro" id="IPR036397">
    <property type="entry name" value="RNaseH_sf"/>
</dbReference>
<dbReference type="AlphaFoldDB" id="A0A9X2FU94"/>
<reference evidence="4" key="1">
    <citation type="submission" date="2022-06" db="EMBL/GenBank/DDBJ databases">
        <title>Limimaricola sediminis sp. nov., isolated from an intertidal sediment.</title>
        <authorList>
            <person name="Shao X."/>
        </authorList>
    </citation>
    <scope>NUCLEOTIDE SEQUENCE</scope>
    <source>
        <strain evidence="4">ASW11-118</strain>
    </source>
</reference>
<sequence>MPHKKHKPEEIVVKLRQVDVLVSQGRTASEAVRTIGVTQFTYYRWRKEFGGLKTNQVKRLKELEKENERLRKAVSDLTLEKLILKEAAFGKLLSPARRRACIDHVRQKLRGEPWSAIGPRTMASERFACRVLGQHRSTQRKTPRGRADEDALTANIIALAGQFGRYGYRRITALLREAGWAVNVKRVERIWRREGLKVPQKQPKKGRLWLGDGSCIRLRPERPNRVWSYDFVESRTHDGRKFRMLNVVDEFTRECLAIRIDRKLNSTAVIDVLTDLFILRGVPSHVRSDNGPEFIAKAVRGWIDAVGAKTAFIEPGSPWENGYCESFNSKLRDELLDGEIFYSLSEARVVIEAWRVHYNTARPHSSLGYRPPVPAAVQWPSNEGGSPPPNAPRVAPRPVMH</sequence>
<dbReference type="GO" id="GO:0004803">
    <property type="term" value="F:transposase activity"/>
    <property type="evidence" value="ECO:0007669"/>
    <property type="project" value="InterPro"/>
</dbReference>
<dbReference type="NCBIfam" id="NF033516">
    <property type="entry name" value="transpos_IS3"/>
    <property type="match status" value="1"/>
</dbReference>
<gene>
    <name evidence="4" type="ORF">NHG85_03890</name>
</gene>